<keyword evidence="2" id="KW-0645">Protease</keyword>
<proteinExistence type="predicted"/>
<dbReference type="Gene3D" id="2.60.40.1120">
    <property type="entry name" value="Carboxypeptidase-like, regulatory domain"/>
    <property type="match status" value="1"/>
</dbReference>
<organism evidence="2 3">
    <name type="scientific">Vicingus serpentipes</name>
    <dbReference type="NCBI Taxonomy" id="1926625"/>
    <lineage>
        <taxon>Bacteria</taxon>
        <taxon>Pseudomonadati</taxon>
        <taxon>Bacteroidota</taxon>
        <taxon>Flavobacteriia</taxon>
        <taxon>Flavobacteriales</taxon>
        <taxon>Vicingaceae</taxon>
        <taxon>Vicingus</taxon>
    </lineage>
</organism>
<dbReference type="InterPro" id="IPR043741">
    <property type="entry name" value="DUF5686"/>
</dbReference>
<dbReference type="EMBL" id="VOOS01000002">
    <property type="protein sequence ID" value="TXB65873.1"/>
    <property type="molecule type" value="Genomic_DNA"/>
</dbReference>
<protein>
    <submittedName>
        <fullName evidence="2">Carboxypeptidase-like regulatory domain-containing protein</fullName>
    </submittedName>
</protein>
<evidence type="ECO:0000256" key="1">
    <source>
        <dbReference type="SAM" id="SignalP"/>
    </source>
</evidence>
<dbReference type="InterPro" id="IPR008969">
    <property type="entry name" value="CarboxyPept-like_regulatory"/>
</dbReference>
<comment type="caution">
    <text evidence="2">The sequence shown here is derived from an EMBL/GenBank/DDBJ whole genome shotgun (WGS) entry which is preliminary data.</text>
</comment>
<dbReference type="Pfam" id="PF18939">
    <property type="entry name" value="DUF5686"/>
    <property type="match status" value="1"/>
</dbReference>
<evidence type="ECO:0000313" key="2">
    <source>
        <dbReference type="EMBL" id="TXB65873.1"/>
    </source>
</evidence>
<dbReference type="AlphaFoldDB" id="A0A5C6RUF4"/>
<dbReference type="OrthoDB" id="983143at2"/>
<keyword evidence="2" id="KW-0121">Carboxypeptidase</keyword>
<feature type="signal peptide" evidence="1">
    <location>
        <begin position="1"/>
        <end position="24"/>
    </location>
</feature>
<accession>A0A5C6RUF4</accession>
<name>A0A5C6RUF4_9FLAO</name>
<reference evidence="2 3" key="1">
    <citation type="submission" date="2019-08" db="EMBL/GenBank/DDBJ databases">
        <title>Genome of Vicingus serpentipes NCIMB 15042.</title>
        <authorList>
            <person name="Bowman J.P."/>
        </authorList>
    </citation>
    <scope>NUCLEOTIDE SEQUENCE [LARGE SCALE GENOMIC DNA]</scope>
    <source>
        <strain evidence="2 3">NCIMB 15042</strain>
    </source>
</reference>
<dbReference type="Pfam" id="PF13715">
    <property type="entry name" value="CarbopepD_reg_2"/>
    <property type="match status" value="1"/>
</dbReference>
<keyword evidence="3" id="KW-1185">Reference proteome</keyword>
<dbReference type="SUPFAM" id="SSF49464">
    <property type="entry name" value="Carboxypeptidase regulatory domain-like"/>
    <property type="match status" value="1"/>
</dbReference>
<keyword evidence="2" id="KW-0378">Hydrolase</keyword>
<evidence type="ECO:0000313" key="3">
    <source>
        <dbReference type="Proteomes" id="UP000321721"/>
    </source>
</evidence>
<feature type="chain" id="PRO_5022853669" evidence="1">
    <location>
        <begin position="25"/>
        <end position="858"/>
    </location>
</feature>
<keyword evidence="1" id="KW-0732">Signal</keyword>
<sequence length="858" mass="99423">MLPIQFKHIMLSFLLALTSVFAMAQDITIVKGNVTDEVTGEPLPFVNITFVGANIGTTTDFDGNYFLETQWAKPKLLASFIGYKTDTVRVTSGKTQTINFKLNPAGITMEAVDIVATKERYRNKDNPAVDLIKQVIDHKDQNRKEALDFYEYKKYEKIEIDLNNITEDFLEKGWLKKHFQIVIDNIDTSEVNGKPFLPIYLRETASNVYYRKNPKSEKEYQSGVKQTGFEGYVDEDGMSFLMDKLYQDIDIYDNNINLLSNQFTSPISTLAPTIYKFFIIDTTEVNGHECINLGFTPRNKLDFAFTGNLFIINDSSYNVIKVSLGVPKQININFVKDLSLEQEFTQYNDSVWMLTRDKLIIDYNFSRKGRGFYGKKDVTFSDYEFNKPQPDSTYNRVEKIIKEEDAKEKDDEFWDTARPDTLTQSEKDVYVMIDSVQNIKAFRRFMDITMLLVSGWQKVGPYLEVGPITAFYSFNDVEGFRLRGGFRTTPGLKKNMFFDTYLAYGFKDKEFKYLLAYTYSFNKEYLTNPQHKITATYQRETNFPGQDLQFLNDDNFLLSFRRGNSNRMLFYDSYKLDYIHESQSGFSYNFVYENKLQRPVGILEFASGDTANTQYSNNIQTDNVSVNLRFAPNEQFYQGKNFRLPLYNKYPIFQLRYTQGLKDVIQGDIEYYRLSGNIFKRFYLAQLGFTDTELEGGKIFGKVPFPLLNMPQANQSFFLQEASFNMMNFMEFMSDEYVSLKVTHNFNGAIFNRIPLFKHLKLREVVSCKVLYGRLTDRNDPAQNPDLFRFPANDDGVPITYKFENAVPYIEASAGVANIFKILRIELLQRVTYLDNQDIGSTFGVKGLGIRAKGKVDF</sequence>
<gene>
    <name evidence="2" type="ORF">FRY74_04700</name>
</gene>
<dbReference type="Proteomes" id="UP000321721">
    <property type="component" value="Unassembled WGS sequence"/>
</dbReference>
<dbReference type="GO" id="GO:0004180">
    <property type="term" value="F:carboxypeptidase activity"/>
    <property type="evidence" value="ECO:0007669"/>
    <property type="project" value="UniProtKB-KW"/>
</dbReference>